<evidence type="ECO:0000313" key="1">
    <source>
        <dbReference type="EMBL" id="VCX40530.1"/>
    </source>
</evidence>
<sequence>MEYHHFLHLLLNEPKGHLYTCSKGYLRSWGYHRDKKEKLCFCEVSPSRGREFRL</sequence>
<gene>
    <name evidence="1" type="ORF">BN2614_LOCUS4</name>
</gene>
<protein>
    <submittedName>
        <fullName evidence="1">Uncharacterized protein</fullName>
    </submittedName>
</protein>
<evidence type="ECO:0000313" key="2">
    <source>
        <dbReference type="Proteomes" id="UP000269945"/>
    </source>
</evidence>
<dbReference type="Proteomes" id="UP000269945">
    <property type="component" value="Unassembled WGS sequence"/>
</dbReference>
<dbReference type="AlphaFoldDB" id="A0A9X9MA68"/>
<name>A0A9X9MA68_GULGU</name>
<reference evidence="1 2" key="1">
    <citation type="submission" date="2018-10" db="EMBL/GenBank/DDBJ databases">
        <authorList>
            <person name="Ekblom R."/>
            <person name="Jareborg N."/>
        </authorList>
    </citation>
    <scope>NUCLEOTIDE SEQUENCE [LARGE SCALE GENOMIC DNA]</scope>
    <source>
        <tissue evidence="1">Muscle</tissue>
    </source>
</reference>
<accession>A0A9X9MA68</accession>
<comment type="caution">
    <text evidence="1">The sequence shown here is derived from an EMBL/GenBank/DDBJ whole genome shotgun (WGS) entry which is preliminary data.</text>
</comment>
<proteinExistence type="predicted"/>
<dbReference type="EMBL" id="CYRY02045197">
    <property type="protein sequence ID" value="VCX40530.1"/>
    <property type="molecule type" value="Genomic_DNA"/>
</dbReference>
<organism evidence="1 2">
    <name type="scientific">Gulo gulo</name>
    <name type="common">Wolverine</name>
    <name type="synonym">Gluton</name>
    <dbReference type="NCBI Taxonomy" id="48420"/>
    <lineage>
        <taxon>Eukaryota</taxon>
        <taxon>Metazoa</taxon>
        <taxon>Chordata</taxon>
        <taxon>Craniata</taxon>
        <taxon>Vertebrata</taxon>
        <taxon>Euteleostomi</taxon>
        <taxon>Mammalia</taxon>
        <taxon>Eutheria</taxon>
        <taxon>Laurasiatheria</taxon>
        <taxon>Carnivora</taxon>
        <taxon>Caniformia</taxon>
        <taxon>Musteloidea</taxon>
        <taxon>Mustelidae</taxon>
        <taxon>Guloninae</taxon>
        <taxon>Gulo</taxon>
    </lineage>
</organism>
<keyword evidence="2" id="KW-1185">Reference proteome</keyword>